<gene>
    <name evidence="1" type="ORF">O181_123315</name>
</gene>
<reference evidence="1" key="1">
    <citation type="submission" date="2021-03" db="EMBL/GenBank/DDBJ databases">
        <title>Draft genome sequence of rust myrtle Austropuccinia psidii MF-1, a brazilian biotype.</title>
        <authorList>
            <person name="Quecine M.C."/>
            <person name="Pachon D.M.R."/>
            <person name="Bonatelli M.L."/>
            <person name="Correr F.H."/>
            <person name="Franceschini L.M."/>
            <person name="Leite T.F."/>
            <person name="Margarido G.R.A."/>
            <person name="Almeida C.A."/>
            <person name="Ferrarezi J.A."/>
            <person name="Labate C.A."/>
        </authorList>
    </citation>
    <scope>NUCLEOTIDE SEQUENCE</scope>
    <source>
        <strain evidence="1">MF-1</strain>
    </source>
</reference>
<organism evidence="1 2">
    <name type="scientific">Austropuccinia psidii MF-1</name>
    <dbReference type="NCBI Taxonomy" id="1389203"/>
    <lineage>
        <taxon>Eukaryota</taxon>
        <taxon>Fungi</taxon>
        <taxon>Dikarya</taxon>
        <taxon>Basidiomycota</taxon>
        <taxon>Pucciniomycotina</taxon>
        <taxon>Pucciniomycetes</taxon>
        <taxon>Pucciniales</taxon>
        <taxon>Sphaerophragmiaceae</taxon>
        <taxon>Austropuccinia</taxon>
    </lineage>
</organism>
<accession>A0A9Q3KQX4</accession>
<protein>
    <submittedName>
        <fullName evidence="1">Uncharacterized protein</fullName>
    </submittedName>
</protein>
<comment type="caution">
    <text evidence="1">The sequence shown here is derived from an EMBL/GenBank/DDBJ whole genome shotgun (WGS) entry which is preliminary data.</text>
</comment>
<evidence type="ECO:0000313" key="2">
    <source>
        <dbReference type="Proteomes" id="UP000765509"/>
    </source>
</evidence>
<dbReference type="AlphaFoldDB" id="A0A9Q3KQX4"/>
<proteinExistence type="predicted"/>
<keyword evidence="2" id="KW-1185">Reference proteome</keyword>
<name>A0A9Q3KQX4_9BASI</name>
<evidence type="ECO:0000313" key="1">
    <source>
        <dbReference type="EMBL" id="MBW0583600.1"/>
    </source>
</evidence>
<dbReference type="EMBL" id="AVOT02115600">
    <property type="protein sequence ID" value="MBW0583600.1"/>
    <property type="molecule type" value="Genomic_DNA"/>
</dbReference>
<dbReference type="Proteomes" id="UP000765509">
    <property type="component" value="Unassembled WGS sequence"/>
</dbReference>
<sequence length="132" mass="14778">MPLIPLTILTLMECLPNILQHGLPSLHLYSAHPTCRHCCLPSLWSRCPPNMPPMLPSHWPNPQGFLLSLRSCSPLKMRLRCHPPTPTLSSPLLPILTLPRRPQDMPPMPPSTPHMPNPLSAAYHPYAKVLDP</sequence>